<feature type="domain" description="RRM" evidence="6">
    <location>
        <begin position="5"/>
        <end position="85"/>
    </location>
</feature>
<name>A0ABM1MJW1_NICVS</name>
<dbReference type="InterPro" id="IPR000504">
    <property type="entry name" value="RRM_dom"/>
</dbReference>
<dbReference type="PROSITE" id="PS50102">
    <property type="entry name" value="RRM"/>
    <property type="match status" value="1"/>
</dbReference>
<dbReference type="InterPro" id="IPR012677">
    <property type="entry name" value="Nucleotide-bd_a/b_plait_sf"/>
</dbReference>
<dbReference type="CDD" id="cd12355">
    <property type="entry name" value="RRM_RBM18"/>
    <property type="match status" value="1"/>
</dbReference>
<organism evidence="7 8">
    <name type="scientific">Nicrophorus vespilloides</name>
    <name type="common">Boreal carrion beetle</name>
    <dbReference type="NCBI Taxonomy" id="110193"/>
    <lineage>
        <taxon>Eukaryota</taxon>
        <taxon>Metazoa</taxon>
        <taxon>Ecdysozoa</taxon>
        <taxon>Arthropoda</taxon>
        <taxon>Hexapoda</taxon>
        <taxon>Insecta</taxon>
        <taxon>Pterygota</taxon>
        <taxon>Neoptera</taxon>
        <taxon>Endopterygota</taxon>
        <taxon>Coleoptera</taxon>
        <taxon>Polyphaga</taxon>
        <taxon>Staphyliniformia</taxon>
        <taxon>Silphidae</taxon>
        <taxon>Nicrophorinae</taxon>
        <taxon>Nicrophorus</taxon>
    </lineage>
</organism>
<dbReference type="Gene3D" id="3.30.70.330">
    <property type="match status" value="1"/>
</dbReference>
<keyword evidence="7" id="KW-1185">Reference proteome</keyword>
<evidence type="ECO:0000313" key="8">
    <source>
        <dbReference type="RefSeq" id="XP_017774861.1"/>
    </source>
</evidence>
<evidence type="ECO:0000256" key="3">
    <source>
        <dbReference type="ARBA" id="ARBA00030780"/>
    </source>
</evidence>
<keyword evidence="2 4" id="KW-0694">RNA-binding</keyword>
<dbReference type="SMART" id="SM00360">
    <property type="entry name" value="RRM"/>
    <property type="match status" value="1"/>
</dbReference>
<evidence type="ECO:0000256" key="1">
    <source>
        <dbReference type="ARBA" id="ARBA00021141"/>
    </source>
</evidence>
<dbReference type="Pfam" id="PF00076">
    <property type="entry name" value="RRM_1"/>
    <property type="match status" value="1"/>
</dbReference>
<evidence type="ECO:0000259" key="6">
    <source>
        <dbReference type="PROSITE" id="PS50102"/>
    </source>
</evidence>
<dbReference type="PANTHER" id="PTHR21245">
    <property type="entry name" value="HETEROGENEOUS NUCLEAR RIBONUCLEOPROTEIN"/>
    <property type="match status" value="1"/>
</dbReference>
<feature type="region of interest" description="Disordered" evidence="5">
    <location>
        <begin position="155"/>
        <end position="180"/>
    </location>
</feature>
<dbReference type="Proteomes" id="UP000695000">
    <property type="component" value="Unplaced"/>
</dbReference>
<reference evidence="8" key="1">
    <citation type="submission" date="2025-08" db="UniProtKB">
        <authorList>
            <consortium name="RefSeq"/>
        </authorList>
    </citation>
    <scope>IDENTIFICATION</scope>
    <source>
        <tissue evidence="8">Whole Larva</tissue>
    </source>
</reference>
<dbReference type="GeneID" id="108561438"/>
<evidence type="ECO:0000256" key="2">
    <source>
        <dbReference type="ARBA" id="ARBA00022884"/>
    </source>
</evidence>
<accession>A0ABM1MJW1</accession>
<dbReference type="RefSeq" id="XP_017774861.1">
    <property type="nucleotide sequence ID" value="XM_017919372.1"/>
</dbReference>
<evidence type="ECO:0000256" key="4">
    <source>
        <dbReference type="PROSITE-ProRule" id="PRU00176"/>
    </source>
</evidence>
<dbReference type="SUPFAM" id="SSF54928">
    <property type="entry name" value="RNA-binding domain, RBD"/>
    <property type="match status" value="1"/>
</dbReference>
<gene>
    <name evidence="8" type="primary">LOC108561438</name>
</gene>
<evidence type="ECO:0000256" key="5">
    <source>
        <dbReference type="SAM" id="MobiDB-lite"/>
    </source>
</evidence>
<dbReference type="InterPro" id="IPR039157">
    <property type="entry name" value="RBM18_RRM"/>
</dbReference>
<dbReference type="InterPro" id="IPR035979">
    <property type="entry name" value="RBD_domain_sf"/>
</dbReference>
<proteinExistence type="predicted"/>
<protein>
    <recommendedName>
        <fullName evidence="1">Probable RNA-binding protein 18</fullName>
    </recommendedName>
    <alternativeName>
        <fullName evidence="3">RNA-binding motif protein 18</fullName>
    </alternativeName>
</protein>
<sequence length="180" mass="20867">MAEDRRLWIGNLDPRINEYQLLKLVQKYGTIDKFDLLFHRSGPLSGQPRGYAFVTYTRKEDAVKAKAMHNTLVGNKNIIVTWAHSVPNEDMEKPKKADVNIPALSLAMTDKKTDRMHQIQAIEAKLKLMEKQNSKELEINKTVSEELPIISQYQQNKSTTTKLPMVKRNPRQNYKPYKKN</sequence>
<evidence type="ECO:0000313" key="7">
    <source>
        <dbReference type="Proteomes" id="UP000695000"/>
    </source>
</evidence>